<dbReference type="InterPro" id="IPR003352">
    <property type="entry name" value="PTS_EIIC"/>
</dbReference>
<dbReference type="InterPro" id="IPR051088">
    <property type="entry name" value="PTS_Sugar-EIIC/EIIB"/>
</dbReference>
<dbReference type="PROSITE" id="PS51105">
    <property type="entry name" value="PTS_EIIC_TYPE_3"/>
    <property type="match status" value="1"/>
</dbReference>
<evidence type="ECO:0000256" key="6">
    <source>
        <dbReference type="ARBA" id="ARBA00022989"/>
    </source>
</evidence>
<dbReference type="InterPro" id="IPR004796">
    <property type="entry name" value="PTS_IIC_cello"/>
</dbReference>
<dbReference type="InterPro" id="IPR004501">
    <property type="entry name" value="PTS_EIIC_3"/>
</dbReference>
<proteinExistence type="predicted"/>
<evidence type="ECO:0000256" key="1">
    <source>
        <dbReference type="ARBA" id="ARBA00004651"/>
    </source>
</evidence>
<feature type="transmembrane region" description="Helical" evidence="9">
    <location>
        <begin position="238"/>
        <end position="263"/>
    </location>
</feature>
<feature type="transmembrane region" description="Helical" evidence="9">
    <location>
        <begin position="68"/>
        <end position="91"/>
    </location>
</feature>
<dbReference type="NCBIfam" id="TIGR00410">
    <property type="entry name" value="lacE"/>
    <property type="match status" value="1"/>
</dbReference>
<evidence type="ECO:0000256" key="7">
    <source>
        <dbReference type="ARBA" id="ARBA00023136"/>
    </source>
</evidence>
<feature type="transmembrane region" description="Helical" evidence="9">
    <location>
        <begin position="138"/>
        <end position="163"/>
    </location>
</feature>
<dbReference type="GO" id="GO:0009401">
    <property type="term" value="P:phosphoenolpyruvate-dependent sugar phosphotransferase system"/>
    <property type="evidence" value="ECO:0007669"/>
    <property type="project" value="InterPro"/>
</dbReference>
<evidence type="ECO:0000256" key="3">
    <source>
        <dbReference type="ARBA" id="ARBA00022475"/>
    </source>
</evidence>
<feature type="domain" description="PTS EIIC type-3" evidence="10">
    <location>
        <begin position="3"/>
        <end position="421"/>
    </location>
</feature>
<keyword evidence="3 8" id="KW-1003">Cell membrane</keyword>
<feature type="transmembrane region" description="Helical" evidence="9">
    <location>
        <begin position="296"/>
        <end position="316"/>
    </location>
</feature>
<dbReference type="RefSeq" id="WP_115627385.1">
    <property type="nucleotide sequence ID" value="NZ_UIGI01000001.1"/>
</dbReference>
<organism evidence="11 12">
    <name type="scientific">Buttiauxella agrestis</name>
    <dbReference type="NCBI Taxonomy" id="82977"/>
    <lineage>
        <taxon>Bacteria</taxon>
        <taxon>Pseudomonadati</taxon>
        <taxon>Pseudomonadota</taxon>
        <taxon>Gammaproteobacteria</taxon>
        <taxon>Enterobacterales</taxon>
        <taxon>Enterobacteriaceae</taxon>
        <taxon>Buttiauxella</taxon>
    </lineage>
</organism>
<dbReference type="PANTHER" id="PTHR33989">
    <property type="match status" value="1"/>
</dbReference>
<dbReference type="PANTHER" id="PTHR33989:SF10">
    <property type="entry name" value="PERMEASE IIC COMPONENT"/>
    <property type="match status" value="1"/>
</dbReference>
<dbReference type="AlphaFoldDB" id="A0A381C3L6"/>
<feature type="transmembrane region" description="Helical" evidence="9">
    <location>
        <begin position="336"/>
        <end position="359"/>
    </location>
</feature>
<dbReference type="Pfam" id="PF02378">
    <property type="entry name" value="PTS_EIIC"/>
    <property type="match status" value="1"/>
</dbReference>
<protein>
    <recommendedName>
        <fullName evidence="8">Permease IIC component</fullName>
    </recommendedName>
</protein>
<dbReference type="GO" id="GO:0005886">
    <property type="term" value="C:plasma membrane"/>
    <property type="evidence" value="ECO:0007669"/>
    <property type="project" value="UniProtKB-SubCell"/>
</dbReference>
<feature type="transmembrane region" description="Helical" evidence="9">
    <location>
        <begin position="27"/>
        <end position="48"/>
    </location>
</feature>
<keyword evidence="7 8" id="KW-0472">Membrane</keyword>
<accession>A0A381C3L6</accession>
<evidence type="ECO:0000256" key="8">
    <source>
        <dbReference type="PIRNR" id="PIRNR006351"/>
    </source>
</evidence>
<feature type="transmembrane region" description="Helical" evidence="9">
    <location>
        <begin position="184"/>
        <end position="208"/>
    </location>
</feature>
<dbReference type="GO" id="GO:1901264">
    <property type="term" value="P:carbohydrate derivative transport"/>
    <property type="evidence" value="ECO:0007669"/>
    <property type="project" value="TreeGrafter"/>
</dbReference>
<evidence type="ECO:0000256" key="9">
    <source>
        <dbReference type="SAM" id="Phobius"/>
    </source>
</evidence>
<comment type="subcellular location">
    <subcellularLocation>
        <location evidence="1">Cell membrane</location>
        <topology evidence="1">Multi-pass membrane protein</topology>
    </subcellularLocation>
</comment>
<dbReference type="EMBL" id="UIGI01000001">
    <property type="protein sequence ID" value="SUW62392.1"/>
    <property type="molecule type" value="Genomic_DNA"/>
</dbReference>
<sequence length="438" mass="46761">MKLLDQAVNVAQRIGGQVHLRSLRDAFATLMPFFVLAGLMVLINNTLIKPDGILSGVISNDHLAHWQQVGNSIVNGSLNFISVLIAGAIAYHLCQNKGYADPIAPVLLSIATVVIFMPESIQLTDVLTQKGVTVTGGISFASTGSAGMFVGILTGLVVTSLFIRLANAKRLQVNISGGAIPPAVVRSFNTLIPIMLTMIAFALFSFAVQSLSGMDVNTLIATLIQQPLKSVTTSLPGFLLITTVANLFFSVGIHQGVISGALLDPFLLNNMQENTLAFAQHQDIPNIICMAFKDTFGVMGGSGNTIALLIAIYLFSRKADYRDIAKLSTAPCLFNISEPIIFGLPIVFNPVLIIPFVLAPVISLTTAYYATAWGWINHVTVQIPWTTPPIISGFLATGGDWRASALQAVLIAITVCFYLPFLKFAERVALAQAASSQG</sequence>
<feature type="transmembrane region" description="Helical" evidence="9">
    <location>
        <begin position="405"/>
        <end position="422"/>
    </location>
</feature>
<dbReference type="GO" id="GO:0008982">
    <property type="term" value="F:protein-N(PI)-phosphohistidine-sugar phosphotransferase activity"/>
    <property type="evidence" value="ECO:0007669"/>
    <property type="project" value="UniProtKB-UniRule"/>
</dbReference>
<evidence type="ECO:0000259" key="10">
    <source>
        <dbReference type="PROSITE" id="PS51105"/>
    </source>
</evidence>
<evidence type="ECO:0000256" key="4">
    <source>
        <dbReference type="ARBA" id="ARBA00022597"/>
    </source>
</evidence>
<keyword evidence="4 8" id="KW-0762">Sugar transport</keyword>
<dbReference type="Proteomes" id="UP000255528">
    <property type="component" value="Unassembled WGS sequence"/>
</dbReference>
<dbReference type="PIRSF" id="PIRSF006351">
    <property type="entry name" value="PTS_EIIC-Cellobiose"/>
    <property type="match status" value="1"/>
</dbReference>
<evidence type="ECO:0000313" key="12">
    <source>
        <dbReference type="Proteomes" id="UP000255528"/>
    </source>
</evidence>
<keyword evidence="2 8" id="KW-0813">Transport</keyword>
<keyword evidence="5 9" id="KW-0812">Transmembrane</keyword>
<evidence type="ECO:0000256" key="2">
    <source>
        <dbReference type="ARBA" id="ARBA00022448"/>
    </source>
</evidence>
<comment type="function">
    <text evidence="8">The phosphoenolpyruvate-dependent sugar phosphotransferase system (PTS), a major carbohydrate active -transport system, catalyzes the phosphorylation of incoming sugar substrates concomitant with their translocation across the cell membrane.</text>
</comment>
<evidence type="ECO:0000313" key="11">
    <source>
        <dbReference type="EMBL" id="SUW62392.1"/>
    </source>
</evidence>
<name>A0A381C3L6_9ENTR</name>
<feature type="transmembrane region" description="Helical" evidence="9">
    <location>
        <begin position="98"/>
        <end position="118"/>
    </location>
</feature>
<reference evidence="11 12" key="1">
    <citation type="submission" date="2018-06" db="EMBL/GenBank/DDBJ databases">
        <authorList>
            <consortium name="Pathogen Informatics"/>
            <person name="Doyle S."/>
        </authorList>
    </citation>
    <scope>NUCLEOTIDE SEQUENCE [LARGE SCALE GENOMIC DNA]</scope>
    <source>
        <strain evidence="11 12">NCTC12119</strain>
    </source>
</reference>
<gene>
    <name evidence="11" type="primary">gmuC_2</name>
    <name evidence="11" type="ORF">NCTC12119_00821</name>
</gene>
<evidence type="ECO:0000256" key="5">
    <source>
        <dbReference type="ARBA" id="ARBA00022692"/>
    </source>
</evidence>
<keyword evidence="6 9" id="KW-1133">Transmembrane helix</keyword>